<dbReference type="EMBL" id="ML991863">
    <property type="protein sequence ID" value="KAF2229434.1"/>
    <property type="molecule type" value="Genomic_DNA"/>
</dbReference>
<keyword evidence="3" id="KW-1185">Reference proteome</keyword>
<dbReference type="AlphaFoldDB" id="A0A6A6GUJ5"/>
<proteinExistence type="predicted"/>
<dbReference type="OrthoDB" id="10578595at2759"/>
<name>A0A6A6GUJ5_VIRVR</name>
<dbReference type="Proteomes" id="UP000800092">
    <property type="component" value="Unassembled WGS sequence"/>
</dbReference>
<organism evidence="2 3">
    <name type="scientific">Viridothelium virens</name>
    <name type="common">Speckled blister lichen</name>
    <name type="synonym">Trypethelium virens</name>
    <dbReference type="NCBI Taxonomy" id="1048519"/>
    <lineage>
        <taxon>Eukaryota</taxon>
        <taxon>Fungi</taxon>
        <taxon>Dikarya</taxon>
        <taxon>Ascomycota</taxon>
        <taxon>Pezizomycotina</taxon>
        <taxon>Dothideomycetes</taxon>
        <taxon>Dothideomycetes incertae sedis</taxon>
        <taxon>Trypetheliales</taxon>
        <taxon>Trypetheliaceae</taxon>
        <taxon>Viridothelium</taxon>
    </lineage>
</organism>
<evidence type="ECO:0000313" key="3">
    <source>
        <dbReference type="Proteomes" id="UP000800092"/>
    </source>
</evidence>
<feature type="region of interest" description="Disordered" evidence="1">
    <location>
        <begin position="166"/>
        <end position="193"/>
    </location>
</feature>
<sequence>MIISAVLEDTERSVCLNETDQIATLTADELRQCLDALDRAKQAVNSCQKASTILPGFTRSTPPSRLKRSKVETIVQLIMSNWKSFENWSGGQLSQLCVFPKSNVTDLIMDEVVREAVRNQAPEVPVSEVVLKLLEGTPCAYRLIQKMRPTDKIGEAGTLSLAVQSMDPLTPQGQPDDSKYDGSRKRSASVYKSSPKRYCMSTLSGSNGNIEGLIAEENDSHGNANDRRGYPNPFYTFNTLYGYSAPLPEGSKSSLLYTKDLSNNSLTLAHPKRE</sequence>
<evidence type="ECO:0000313" key="2">
    <source>
        <dbReference type="EMBL" id="KAF2229434.1"/>
    </source>
</evidence>
<accession>A0A6A6GUJ5</accession>
<evidence type="ECO:0000256" key="1">
    <source>
        <dbReference type="SAM" id="MobiDB-lite"/>
    </source>
</evidence>
<protein>
    <submittedName>
        <fullName evidence="2">Uncharacterized protein</fullName>
    </submittedName>
</protein>
<gene>
    <name evidence="2" type="ORF">EV356DRAFT_571115</name>
</gene>
<reference evidence="2" key="1">
    <citation type="journal article" date="2020" name="Stud. Mycol.">
        <title>101 Dothideomycetes genomes: a test case for predicting lifestyles and emergence of pathogens.</title>
        <authorList>
            <person name="Haridas S."/>
            <person name="Albert R."/>
            <person name="Binder M."/>
            <person name="Bloem J."/>
            <person name="Labutti K."/>
            <person name="Salamov A."/>
            <person name="Andreopoulos B."/>
            <person name="Baker S."/>
            <person name="Barry K."/>
            <person name="Bills G."/>
            <person name="Bluhm B."/>
            <person name="Cannon C."/>
            <person name="Castanera R."/>
            <person name="Culley D."/>
            <person name="Daum C."/>
            <person name="Ezra D."/>
            <person name="Gonzalez J."/>
            <person name="Henrissat B."/>
            <person name="Kuo A."/>
            <person name="Liang C."/>
            <person name="Lipzen A."/>
            <person name="Lutzoni F."/>
            <person name="Magnuson J."/>
            <person name="Mondo S."/>
            <person name="Nolan M."/>
            <person name="Ohm R."/>
            <person name="Pangilinan J."/>
            <person name="Park H.-J."/>
            <person name="Ramirez L."/>
            <person name="Alfaro M."/>
            <person name="Sun H."/>
            <person name="Tritt A."/>
            <person name="Yoshinaga Y."/>
            <person name="Zwiers L.-H."/>
            <person name="Turgeon B."/>
            <person name="Goodwin S."/>
            <person name="Spatafora J."/>
            <person name="Crous P."/>
            <person name="Grigoriev I."/>
        </authorList>
    </citation>
    <scope>NUCLEOTIDE SEQUENCE</scope>
    <source>
        <strain evidence="2">Tuck. ex Michener</strain>
    </source>
</reference>